<dbReference type="AlphaFoldDB" id="A0A1C4WDN0"/>
<proteinExistence type="predicted"/>
<organism evidence="1 2">
    <name type="scientific">Micromonospora purpureochromogenes</name>
    <dbReference type="NCBI Taxonomy" id="47872"/>
    <lineage>
        <taxon>Bacteria</taxon>
        <taxon>Bacillati</taxon>
        <taxon>Actinomycetota</taxon>
        <taxon>Actinomycetes</taxon>
        <taxon>Micromonosporales</taxon>
        <taxon>Micromonosporaceae</taxon>
        <taxon>Micromonospora</taxon>
    </lineage>
</organism>
<dbReference type="RefSeq" id="WP_088960658.1">
    <property type="nucleotide sequence ID" value="NZ_LT607410.1"/>
</dbReference>
<accession>A0A1C4WDN0</accession>
<dbReference type="InterPro" id="IPR009351">
    <property type="entry name" value="AlkZ-like"/>
</dbReference>
<evidence type="ECO:0000313" key="1">
    <source>
        <dbReference type="EMBL" id="SCE94290.1"/>
    </source>
</evidence>
<dbReference type="PANTHER" id="PTHR38479:SF2">
    <property type="entry name" value="WINGED HELIX DNA-BINDING DOMAIN-CONTAINING PROTEIN"/>
    <property type="match status" value="1"/>
</dbReference>
<dbReference type="GO" id="GO:0003677">
    <property type="term" value="F:DNA binding"/>
    <property type="evidence" value="ECO:0007669"/>
    <property type="project" value="UniProtKB-KW"/>
</dbReference>
<keyword evidence="1" id="KW-0238">DNA-binding</keyword>
<protein>
    <submittedName>
        <fullName evidence="1">Winged helix DNA-binding domain-containing protein</fullName>
    </submittedName>
</protein>
<dbReference type="Proteomes" id="UP000198228">
    <property type="component" value="Chromosome I"/>
</dbReference>
<dbReference type="Pfam" id="PF06224">
    <property type="entry name" value="AlkZ-like"/>
    <property type="match status" value="1"/>
</dbReference>
<gene>
    <name evidence="1" type="ORF">GA0074696_1794</name>
</gene>
<sequence length="369" mass="39140">MAAVPTVDRGRVLAHRAAARQLDRPGLRPADLAVLDLGVQDTPYGSARLALAARGAAGLDDDRLELVWAARGAPHLHRRAELTGLAAALWPLSDADAARRVAEQIRAGAAKLGRVAFHRTAQAFREVVTTVMDKSAVSRAVTDRIPAELSYDCGPCAARHVAGSLFQQAGLAGGVRLEVSGRAARLAPLADRPALPTRAAGTAGLVLAYLRLLGPATVTDVAGFLGTTATELRAVWPAAELTEVRVDGRRAWLPTDRLAALRGAEPLDGVRLLPAGDPFLQARDRDVLVPDPAHQRELWRMLGNPGALLVDGEIGGTWRARQSGRGRLDLTVTPFTRLSHRAGERIEAEAETVRLARGASAVTVRVESA</sequence>
<reference evidence="1 2" key="1">
    <citation type="submission" date="2016-06" db="EMBL/GenBank/DDBJ databases">
        <authorList>
            <person name="Kjaerup R.B."/>
            <person name="Dalgaard T.S."/>
            <person name="Juul-Madsen H.R."/>
        </authorList>
    </citation>
    <scope>NUCLEOTIDE SEQUENCE [LARGE SCALE GENOMIC DNA]</scope>
    <source>
        <strain evidence="1 2">DSM 43821</strain>
    </source>
</reference>
<dbReference type="EMBL" id="LT607410">
    <property type="protein sequence ID" value="SCE94290.1"/>
    <property type="molecule type" value="Genomic_DNA"/>
</dbReference>
<name>A0A1C4WDN0_9ACTN</name>
<dbReference type="PANTHER" id="PTHR38479">
    <property type="entry name" value="LMO0824 PROTEIN"/>
    <property type="match status" value="1"/>
</dbReference>
<evidence type="ECO:0000313" key="2">
    <source>
        <dbReference type="Proteomes" id="UP000198228"/>
    </source>
</evidence>